<evidence type="ECO:0000256" key="4">
    <source>
        <dbReference type="ARBA" id="ARBA00023242"/>
    </source>
</evidence>
<dbReference type="EMBL" id="JAKELL010000013">
    <property type="protein sequence ID" value="KAH8994972.1"/>
    <property type="molecule type" value="Genomic_DNA"/>
</dbReference>
<name>A0AAD4LKB6_9AGAM</name>
<protein>
    <recommendedName>
        <fullName evidence="6">XLF-like N-terminal domain-containing protein</fullName>
    </recommendedName>
</protein>
<feature type="domain" description="XLF-like N-terminal" evidence="6">
    <location>
        <begin position="17"/>
        <end position="132"/>
    </location>
</feature>
<comment type="subcellular location">
    <subcellularLocation>
        <location evidence="1">Nucleus</location>
    </subcellularLocation>
</comment>
<evidence type="ECO:0000256" key="2">
    <source>
        <dbReference type="ARBA" id="ARBA00022763"/>
    </source>
</evidence>
<dbReference type="GO" id="GO:0006303">
    <property type="term" value="P:double-strand break repair via nonhomologous end joining"/>
    <property type="evidence" value="ECO:0007669"/>
    <property type="project" value="UniProtKB-ARBA"/>
</dbReference>
<feature type="compositionally biased region" description="Basic and acidic residues" evidence="5">
    <location>
        <begin position="374"/>
        <end position="383"/>
    </location>
</feature>
<dbReference type="Pfam" id="PF09302">
    <property type="entry name" value="XLF"/>
    <property type="match status" value="1"/>
</dbReference>
<keyword evidence="8" id="KW-1185">Reference proteome</keyword>
<dbReference type="AlphaFoldDB" id="A0AAD4LKB6"/>
<evidence type="ECO:0000256" key="3">
    <source>
        <dbReference type="ARBA" id="ARBA00023204"/>
    </source>
</evidence>
<evidence type="ECO:0000256" key="1">
    <source>
        <dbReference type="ARBA" id="ARBA00004123"/>
    </source>
</evidence>
<keyword evidence="3" id="KW-0234">DNA repair</keyword>
<organism evidence="7 8">
    <name type="scientific">Lactarius akahatsu</name>
    <dbReference type="NCBI Taxonomy" id="416441"/>
    <lineage>
        <taxon>Eukaryota</taxon>
        <taxon>Fungi</taxon>
        <taxon>Dikarya</taxon>
        <taxon>Basidiomycota</taxon>
        <taxon>Agaricomycotina</taxon>
        <taxon>Agaricomycetes</taxon>
        <taxon>Russulales</taxon>
        <taxon>Russulaceae</taxon>
        <taxon>Lactarius</taxon>
    </lineage>
</organism>
<keyword evidence="4" id="KW-0539">Nucleus</keyword>
<dbReference type="GO" id="GO:0005634">
    <property type="term" value="C:nucleus"/>
    <property type="evidence" value="ECO:0007669"/>
    <property type="project" value="UniProtKB-SubCell"/>
</dbReference>
<comment type="caution">
    <text evidence="7">The sequence shown here is derived from an EMBL/GenBank/DDBJ whole genome shotgun (WGS) entry which is preliminary data.</text>
</comment>
<evidence type="ECO:0000256" key="5">
    <source>
        <dbReference type="SAM" id="MobiDB-lite"/>
    </source>
</evidence>
<feature type="region of interest" description="Disordered" evidence="5">
    <location>
        <begin position="218"/>
        <end position="412"/>
    </location>
</feature>
<dbReference type="Proteomes" id="UP001201163">
    <property type="component" value="Unassembled WGS sequence"/>
</dbReference>
<reference evidence="7" key="1">
    <citation type="submission" date="2022-01" db="EMBL/GenBank/DDBJ databases">
        <title>Comparative genomics reveals a dynamic genome evolution in the ectomycorrhizal milk-cap (Lactarius) mushrooms.</title>
        <authorList>
            <consortium name="DOE Joint Genome Institute"/>
            <person name="Lebreton A."/>
            <person name="Tang N."/>
            <person name="Kuo A."/>
            <person name="LaButti K."/>
            <person name="Drula E."/>
            <person name="Barry K."/>
            <person name="Clum A."/>
            <person name="Lipzen A."/>
            <person name="Mousain D."/>
            <person name="Ng V."/>
            <person name="Wang R."/>
            <person name="Wang X."/>
            <person name="Dai Y."/>
            <person name="Henrissat B."/>
            <person name="Grigoriev I.V."/>
            <person name="Guerin-Laguette A."/>
            <person name="Yu F."/>
            <person name="Martin F.M."/>
        </authorList>
    </citation>
    <scope>NUCLEOTIDE SEQUENCE</scope>
    <source>
        <strain evidence="7">QP</strain>
    </source>
</reference>
<dbReference type="Gene3D" id="2.170.210.10">
    <property type="entry name" value="DNA double-strand break repair and VJ recombination XRCC4, N-terminal"/>
    <property type="match status" value="1"/>
</dbReference>
<dbReference type="InterPro" id="IPR015381">
    <property type="entry name" value="XLF-like_N"/>
</dbReference>
<accession>A0AAD4LKB6</accession>
<gene>
    <name evidence="7" type="ORF">EDB92DRAFT_1943662</name>
</gene>
<evidence type="ECO:0000313" key="8">
    <source>
        <dbReference type="Proteomes" id="UP001201163"/>
    </source>
</evidence>
<proteinExistence type="predicted"/>
<dbReference type="CDD" id="cd22285">
    <property type="entry name" value="HD_XLF_N"/>
    <property type="match status" value="1"/>
</dbReference>
<evidence type="ECO:0000259" key="6">
    <source>
        <dbReference type="Pfam" id="PF09302"/>
    </source>
</evidence>
<sequence length="412" mass="45143">MNELTQSHSDHLLSKEWLVKIDNENSIPYLMKLRSSFADQACVFMITDTKSVWVEVLSKQRFSRRWSTCNPNSAPNQLSGPEEDSWLDQALQYLEDVHSLGAMGDLAFSVTESRFSDLAVDLRGDGFNWRWETFSIGPKQSADVLSKHLILPLLSTAYLAFVSPDAISEISGNDLEKTVDRIGRTARRSVDTHIRNIFTQPRICTSLRRVSALFAFSSNPPPITDKPERPQLDLPSVDSAGSGRTPQETPAPRTLFVDNPPKETRGSGENLVTRAARHSPGPATLGQGTVDPATESGEEDTNTLSPPIQRGNGKGTLRPTTAAAARGKSTSRADSHASLPRSRTPAKVTRSAIPSKVRPSDSDSDSPSRQNKRPRADTGKGSDNDDDSDDGPKGGTRWRGTKQPIKRVGRQF</sequence>
<evidence type="ECO:0000313" key="7">
    <source>
        <dbReference type="EMBL" id="KAH8994972.1"/>
    </source>
</evidence>
<keyword evidence="2" id="KW-0227">DNA damage</keyword>
<dbReference type="InterPro" id="IPR038051">
    <property type="entry name" value="XRCC4-like_N_sf"/>
</dbReference>